<sequence>MDRAEGPGVEGIMRGKARPAGGARQHPGSRQHLPPSLPTSATIFPSFTLPLVSGPSTAERTCQAPTGESPIVLGRGQTLQDDQKGCKGGAANKVAGGSPHLSSWSTVRAVTDVQPRVERGSSQGGSSIMRKTLCTFSGRFLLLVPRPRDITTIP</sequence>
<feature type="compositionally biased region" description="Polar residues" evidence="1">
    <location>
        <begin position="54"/>
        <end position="66"/>
    </location>
</feature>
<comment type="caution">
    <text evidence="2">The sequence shown here is derived from an EMBL/GenBank/DDBJ whole genome shotgun (WGS) entry which is preliminary data.</text>
</comment>
<keyword evidence="3" id="KW-1185">Reference proteome</keyword>
<dbReference type="EMBL" id="LFZN01000060">
    <property type="protein sequence ID" value="KXT01192.1"/>
    <property type="molecule type" value="Genomic_DNA"/>
</dbReference>
<evidence type="ECO:0000313" key="2">
    <source>
        <dbReference type="EMBL" id="KXT01192.1"/>
    </source>
</evidence>
<protein>
    <submittedName>
        <fullName evidence="2">Uncharacterized protein</fullName>
    </submittedName>
</protein>
<gene>
    <name evidence="2" type="ORF">AC578_632</name>
</gene>
<reference evidence="2 3" key="1">
    <citation type="submission" date="2015-07" db="EMBL/GenBank/DDBJ databases">
        <title>Comparative genomics of the Sigatoka disease complex on banana suggests a link between parallel evolutionary changes in Pseudocercospora fijiensis and Pseudocercospora eumusae and increased virulence on the banana host.</title>
        <authorList>
            <person name="Chang T.-C."/>
            <person name="Salvucci A."/>
            <person name="Crous P.W."/>
            <person name="Stergiopoulos I."/>
        </authorList>
    </citation>
    <scope>NUCLEOTIDE SEQUENCE [LARGE SCALE GENOMIC DNA]</scope>
    <source>
        <strain evidence="2 3">CBS 114824</strain>
    </source>
</reference>
<feature type="region of interest" description="Disordered" evidence="1">
    <location>
        <begin position="79"/>
        <end position="107"/>
    </location>
</feature>
<feature type="region of interest" description="Disordered" evidence="1">
    <location>
        <begin position="1"/>
        <end position="40"/>
    </location>
</feature>
<evidence type="ECO:0000313" key="3">
    <source>
        <dbReference type="Proteomes" id="UP000070133"/>
    </source>
</evidence>
<name>A0A139HFM3_9PEZI</name>
<proteinExistence type="predicted"/>
<feature type="region of interest" description="Disordered" evidence="1">
    <location>
        <begin position="54"/>
        <end position="73"/>
    </location>
</feature>
<dbReference type="AlphaFoldDB" id="A0A139HFM3"/>
<dbReference type="Proteomes" id="UP000070133">
    <property type="component" value="Unassembled WGS sequence"/>
</dbReference>
<evidence type="ECO:0000256" key="1">
    <source>
        <dbReference type="SAM" id="MobiDB-lite"/>
    </source>
</evidence>
<organism evidence="2 3">
    <name type="scientific">Pseudocercospora eumusae</name>
    <dbReference type="NCBI Taxonomy" id="321146"/>
    <lineage>
        <taxon>Eukaryota</taxon>
        <taxon>Fungi</taxon>
        <taxon>Dikarya</taxon>
        <taxon>Ascomycota</taxon>
        <taxon>Pezizomycotina</taxon>
        <taxon>Dothideomycetes</taxon>
        <taxon>Dothideomycetidae</taxon>
        <taxon>Mycosphaerellales</taxon>
        <taxon>Mycosphaerellaceae</taxon>
        <taxon>Pseudocercospora</taxon>
    </lineage>
</organism>
<accession>A0A139HFM3</accession>